<dbReference type="GO" id="GO:0030570">
    <property type="term" value="F:pectate lyase activity"/>
    <property type="evidence" value="ECO:0007669"/>
    <property type="project" value="UniProtKB-EC"/>
</dbReference>
<keyword evidence="11" id="KW-1185">Reference proteome</keyword>
<dbReference type="InterPro" id="IPR011050">
    <property type="entry name" value="Pectin_lyase_fold/virulence"/>
</dbReference>
<comment type="cofactor">
    <cofactor evidence="8">
        <name>Ca(2+)</name>
        <dbReference type="ChEBI" id="CHEBI:29108"/>
    </cofactor>
    <text evidence="8">Binds 1 Ca(2+) ion. Required for its activity.</text>
</comment>
<dbReference type="EC" id="4.2.2.2" evidence="3 8"/>
<dbReference type="EMBL" id="PNBA02000005">
    <property type="protein sequence ID" value="KAG6423873.1"/>
    <property type="molecule type" value="Genomic_DNA"/>
</dbReference>
<evidence type="ECO:0000256" key="2">
    <source>
        <dbReference type="ARBA" id="ARBA00005220"/>
    </source>
</evidence>
<dbReference type="InterPro" id="IPR012334">
    <property type="entry name" value="Pectin_lyas_fold"/>
</dbReference>
<feature type="domain" description="Pectate lyase" evidence="9">
    <location>
        <begin position="107"/>
        <end position="265"/>
    </location>
</feature>
<gene>
    <name evidence="10" type="ORF">SASPL_114278</name>
</gene>
<sequence length="266" mass="29722">MSIILLLGCLAHASTFSARPVMHDASEAARWTGNPIDDCWWCDPNWETNRKVLADCGIGFGRNAIGGRDGEFYLVTTKDDDAQYPTQGMLRPSVIQSEPLCIIFQRDMSITLKEELMMKSYKTIEGRGFNVEIANGLCITIQGVTNIIVRDIYIHDCVQAGNAVVTDVPQHYKLRGISDGDGISIFGARDVWIDHCTLSHCHDGLIDVVSGSTAIRVSNNCMFEHSEVMLMGYSDDYVVDKNMQVTIAFNYFGQRLVQRMPRLLSK</sequence>
<evidence type="ECO:0000256" key="8">
    <source>
        <dbReference type="RuleBase" id="RU361123"/>
    </source>
</evidence>
<feature type="signal peptide" evidence="8">
    <location>
        <begin position="1"/>
        <end position="18"/>
    </location>
</feature>
<comment type="caution">
    <text evidence="10">The sequence shown here is derived from an EMBL/GenBank/DDBJ whole genome shotgun (WGS) entry which is preliminary data.</text>
</comment>
<dbReference type="Gene3D" id="2.160.20.10">
    <property type="entry name" value="Single-stranded right-handed beta-helix, Pectin lyase-like"/>
    <property type="match status" value="1"/>
</dbReference>
<name>A0A8X8Y5P0_SALSN</name>
<keyword evidence="5 8" id="KW-0732">Signal</keyword>
<comment type="similarity">
    <text evidence="8">Belongs to the polysaccharide lyase 1 family.</text>
</comment>
<dbReference type="SUPFAM" id="SSF51126">
    <property type="entry name" value="Pectin lyase-like"/>
    <property type="match status" value="1"/>
</dbReference>
<evidence type="ECO:0000256" key="7">
    <source>
        <dbReference type="ARBA" id="ARBA00023239"/>
    </source>
</evidence>
<dbReference type="PANTHER" id="PTHR31683">
    <property type="entry name" value="PECTATE LYASE 18-RELATED"/>
    <property type="match status" value="1"/>
</dbReference>
<evidence type="ECO:0000256" key="5">
    <source>
        <dbReference type="ARBA" id="ARBA00022729"/>
    </source>
</evidence>
<reference evidence="10" key="2">
    <citation type="submission" date="2020-08" db="EMBL/GenBank/DDBJ databases">
        <title>Plant Genome Project.</title>
        <authorList>
            <person name="Zhang R.-G."/>
        </authorList>
    </citation>
    <scope>NUCLEOTIDE SEQUENCE</scope>
    <source>
        <strain evidence="10">Huo1</strain>
        <tissue evidence="10">Leaf</tissue>
    </source>
</reference>
<evidence type="ECO:0000259" key="9">
    <source>
        <dbReference type="SMART" id="SM00656"/>
    </source>
</evidence>
<dbReference type="InterPro" id="IPR045032">
    <property type="entry name" value="PEL"/>
</dbReference>
<organism evidence="10">
    <name type="scientific">Salvia splendens</name>
    <name type="common">Scarlet sage</name>
    <dbReference type="NCBI Taxonomy" id="180675"/>
    <lineage>
        <taxon>Eukaryota</taxon>
        <taxon>Viridiplantae</taxon>
        <taxon>Streptophyta</taxon>
        <taxon>Embryophyta</taxon>
        <taxon>Tracheophyta</taxon>
        <taxon>Spermatophyta</taxon>
        <taxon>Magnoliopsida</taxon>
        <taxon>eudicotyledons</taxon>
        <taxon>Gunneridae</taxon>
        <taxon>Pentapetalae</taxon>
        <taxon>asterids</taxon>
        <taxon>lamiids</taxon>
        <taxon>Lamiales</taxon>
        <taxon>Lamiaceae</taxon>
        <taxon>Nepetoideae</taxon>
        <taxon>Mentheae</taxon>
        <taxon>Salviinae</taxon>
        <taxon>Salvia</taxon>
        <taxon>Salvia subgen. Calosphace</taxon>
        <taxon>core Calosphace</taxon>
    </lineage>
</organism>
<evidence type="ECO:0000313" key="10">
    <source>
        <dbReference type="EMBL" id="KAG6423873.1"/>
    </source>
</evidence>
<dbReference type="Proteomes" id="UP000298416">
    <property type="component" value="Unassembled WGS sequence"/>
</dbReference>
<dbReference type="PRINTS" id="PR00807">
    <property type="entry name" value="AMBALLERGEN"/>
</dbReference>
<keyword evidence="4 8" id="KW-0479">Metal-binding</keyword>
<protein>
    <recommendedName>
        <fullName evidence="3 8">Pectate lyase</fullName>
        <ecNumber evidence="3 8">4.2.2.2</ecNumber>
    </recommendedName>
</protein>
<proteinExistence type="inferred from homology"/>
<dbReference type="AlphaFoldDB" id="A0A8X8Y5P0"/>
<comment type="pathway">
    <text evidence="2 8">Glycan metabolism; pectin degradation; 2-dehydro-3-deoxy-D-gluconate from pectin: step 2/5.</text>
</comment>
<comment type="catalytic activity">
    <reaction evidence="1 8">
        <text>Eliminative cleavage of (1-&gt;4)-alpha-D-galacturonan to give oligosaccharides with 4-deoxy-alpha-D-galact-4-enuronosyl groups at their non-reducing ends.</text>
        <dbReference type="EC" id="4.2.2.2"/>
    </reaction>
</comment>
<evidence type="ECO:0000313" key="11">
    <source>
        <dbReference type="Proteomes" id="UP000298416"/>
    </source>
</evidence>
<evidence type="ECO:0000256" key="1">
    <source>
        <dbReference type="ARBA" id="ARBA00000695"/>
    </source>
</evidence>
<evidence type="ECO:0000256" key="6">
    <source>
        <dbReference type="ARBA" id="ARBA00022837"/>
    </source>
</evidence>
<dbReference type="GO" id="GO:0046872">
    <property type="term" value="F:metal ion binding"/>
    <property type="evidence" value="ECO:0007669"/>
    <property type="project" value="UniProtKB-KW"/>
</dbReference>
<dbReference type="PANTHER" id="PTHR31683:SF18">
    <property type="entry name" value="PECTATE LYASE 21-RELATED"/>
    <property type="match status" value="1"/>
</dbReference>
<feature type="chain" id="PRO_5036516773" description="Pectate lyase" evidence="8">
    <location>
        <begin position="19"/>
        <end position="266"/>
    </location>
</feature>
<dbReference type="InterPro" id="IPR002022">
    <property type="entry name" value="Pec_lyase"/>
</dbReference>
<dbReference type="InterPro" id="IPR018082">
    <property type="entry name" value="AmbAllergen"/>
</dbReference>
<keyword evidence="7 8" id="KW-0456">Lyase</keyword>
<dbReference type="Pfam" id="PF00544">
    <property type="entry name" value="Pectate_lyase_4"/>
    <property type="match status" value="1"/>
</dbReference>
<evidence type="ECO:0000256" key="3">
    <source>
        <dbReference type="ARBA" id="ARBA00012272"/>
    </source>
</evidence>
<accession>A0A8X8Y5P0</accession>
<keyword evidence="6 8" id="KW-0106">Calcium</keyword>
<dbReference type="SMART" id="SM00656">
    <property type="entry name" value="Amb_all"/>
    <property type="match status" value="1"/>
</dbReference>
<evidence type="ECO:0000256" key="4">
    <source>
        <dbReference type="ARBA" id="ARBA00022723"/>
    </source>
</evidence>
<reference evidence="10" key="1">
    <citation type="submission" date="2018-01" db="EMBL/GenBank/DDBJ databases">
        <authorList>
            <person name="Mao J.F."/>
        </authorList>
    </citation>
    <scope>NUCLEOTIDE SEQUENCE</scope>
    <source>
        <strain evidence="10">Huo1</strain>
        <tissue evidence="10">Leaf</tissue>
    </source>
</reference>